<keyword evidence="2" id="KW-0479">Metal-binding</keyword>
<proteinExistence type="inferred from homology"/>
<dbReference type="Proteomes" id="UP001172155">
    <property type="component" value="Unassembled WGS sequence"/>
</dbReference>
<comment type="caution">
    <text evidence="4">The sequence shown here is derived from an EMBL/GenBank/DDBJ whole genome shotgun (WGS) entry which is preliminary data.</text>
</comment>
<dbReference type="PANTHER" id="PTHR10638">
    <property type="entry name" value="COPPER AMINE OXIDASE"/>
    <property type="match status" value="1"/>
</dbReference>
<keyword evidence="1 2" id="KW-0801">TPQ</keyword>
<evidence type="ECO:0000256" key="1">
    <source>
        <dbReference type="PIRSR" id="PIRSR600269-51"/>
    </source>
</evidence>
<sequence length="316" mass="34510">MRLPRVHRLPVDARADARGRARRVPDAVCVHEVDDGILWKHTNARTGSTVVARARNLVLQTIITVSNYEYIFAFVLAGAGRGADVRGAGDGDRVGGDERVGGWKNSVLVVRAPILYGNPPPAPLADDEPHGNAFATTSSFVPTESAHRLSHTANRTSTIVNESHLHARTRTPVGYRLLPHYSQLLLAHPTSHRAPRAEYASHAVWVTQHRDDELFPAGRWTMQSTGGEGIRSWVAGRAGEGAEVNGVRGEDIVVWHTFGSTHHPRAEDWPVMPVEKMVVGLKPVKFFERNPALDVAVARMGEGKSVLVRDGNGGER</sequence>
<dbReference type="GO" id="GO:0008131">
    <property type="term" value="F:primary methylamine oxidase activity"/>
    <property type="evidence" value="ECO:0007669"/>
    <property type="project" value="InterPro"/>
</dbReference>
<accession>A0AA40K7R2</accession>
<evidence type="ECO:0000256" key="2">
    <source>
        <dbReference type="RuleBase" id="RU000672"/>
    </source>
</evidence>
<dbReference type="EC" id="1.4.3.-" evidence="2"/>
<evidence type="ECO:0000313" key="5">
    <source>
        <dbReference type="Proteomes" id="UP001172155"/>
    </source>
</evidence>
<feature type="domain" description="Copper amine oxidase catalytic" evidence="3">
    <location>
        <begin position="97"/>
        <end position="293"/>
    </location>
</feature>
<dbReference type="EMBL" id="JAUKUD010000003">
    <property type="protein sequence ID" value="KAK0749083.1"/>
    <property type="molecule type" value="Genomic_DNA"/>
</dbReference>
<comment type="cofactor">
    <cofactor evidence="2">
        <name>Cu cation</name>
        <dbReference type="ChEBI" id="CHEBI:23378"/>
    </cofactor>
    <text evidence="2">Contains 1 topaquinone per subunit.</text>
</comment>
<dbReference type="GO" id="GO:0005507">
    <property type="term" value="F:copper ion binding"/>
    <property type="evidence" value="ECO:0007669"/>
    <property type="project" value="InterPro"/>
</dbReference>
<dbReference type="InterPro" id="IPR015798">
    <property type="entry name" value="Cu_amine_oxidase_C"/>
</dbReference>
<keyword evidence="5" id="KW-1185">Reference proteome</keyword>
<comment type="PTM">
    <text evidence="1 2">Topaquinone (TPQ) is generated by copper-dependent autoxidation of a specific tyrosyl residue.</text>
</comment>
<organism evidence="4 5">
    <name type="scientific">Schizothecium vesticola</name>
    <dbReference type="NCBI Taxonomy" id="314040"/>
    <lineage>
        <taxon>Eukaryota</taxon>
        <taxon>Fungi</taxon>
        <taxon>Dikarya</taxon>
        <taxon>Ascomycota</taxon>
        <taxon>Pezizomycotina</taxon>
        <taxon>Sordariomycetes</taxon>
        <taxon>Sordariomycetidae</taxon>
        <taxon>Sordariales</taxon>
        <taxon>Schizotheciaceae</taxon>
        <taxon>Schizothecium</taxon>
    </lineage>
</organism>
<dbReference type="InterPro" id="IPR049948">
    <property type="entry name" value="Cu_Am_ox_TPQ-bd"/>
</dbReference>
<dbReference type="SUPFAM" id="SSF49998">
    <property type="entry name" value="Amine oxidase catalytic domain"/>
    <property type="match status" value="1"/>
</dbReference>
<dbReference type="InterPro" id="IPR036460">
    <property type="entry name" value="Cu_amine_oxidase_C_sf"/>
</dbReference>
<feature type="modified residue" description="2',4',5'-topaquinone" evidence="1">
    <location>
        <position position="68"/>
    </location>
</feature>
<dbReference type="GO" id="GO:0009308">
    <property type="term" value="P:amine metabolic process"/>
    <property type="evidence" value="ECO:0007669"/>
    <property type="project" value="UniProtKB-UniRule"/>
</dbReference>
<dbReference type="PROSITE" id="PS01164">
    <property type="entry name" value="COPPER_AMINE_OXID_1"/>
    <property type="match status" value="1"/>
</dbReference>
<gene>
    <name evidence="4" type="ORF">B0T18DRAFT_459887</name>
</gene>
<keyword evidence="2" id="KW-0186">Copper</keyword>
<protein>
    <recommendedName>
        <fullName evidence="2">Amine oxidase</fullName>
        <ecNumber evidence="2">1.4.3.-</ecNumber>
    </recommendedName>
</protein>
<evidence type="ECO:0000313" key="4">
    <source>
        <dbReference type="EMBL" id="KAK0749083.1"/>
    </source>
</evidence>
<name>A0AA40K7R2_9PEZI</name>
<dbReference type="Gene3D" id="2.70.98.20">
    <property type="entry name" value="Copper amine oxidase, catalytic domain"/>
    <property type="match status" value="2"/>
</dbReference>
<feature type="domain" description="Copper amine oxidase catalytic" evidence="3">
    <location>
        <begin position="15"/>
        <end position="80"/>
    </location>
</feature>
<comment type="similarity">
    <text evidence="2">Belongs to the copper/topaquinone oxidase family.</text>
</comment>
<keyword evidence="2" id="KW-0560">Oxidoreductase</keyword>
<reference evidence="4" key="1">
    <citation type="submission" date="2023-06" db="EMBL/GenBank/DDBJ databases">
        <title>Genome-scale phylogeny and comparative genomics of the fungal order Sordariales.</title>
        <authorList>
            <consortium name="Lawrence Berkeley National Laboratory"/>
            <person name="Hensen N."/>
            <person name="Bonometti L."/>
            <person name="Westerberg I."/>
            <person name="Brannstrom I.O."/>
            <person name="Guillou S."/>
            <person name="Cros-Aarteil S."/>
            <person name="Calhoun S."/>
            <person name="Haridas S."/>
            <person name="Kuo A."/>
            <person name="Mondo S."/>
            <person name="Pangilinan J."/>
            <person name="Riley R."/>
            <person name="LaButti K."/>
            <person name="Andreopoulos B."/>
            <person name="Lipzen A."/>
            <person name="Chen C."/>
            <person name="Yanf M."/>
            <person name="Daum C."/>
            <person name="Ng V."/>
            <person name="Clum A."/>
            <person name="Steindorff A."/>
            <person name="Ohm R."/>
            <person name="Martin F."/>
            <person name="Silar P."/>
            <person name="Natvig D."/>
            <person name="Lalanne C."/>
            <person name="Gautier V."/>
            <person name="Ament-velasquez S.L."/>
            <person name="Kruys A."/>
            <person name="Hutchinson M.I."/>
            <person name="Powell A.J."/>
            <person name="Barry K."/>
            <person name="Miller A.N."/>
            <person name="Grigoriev I.V."/>
            <person name="Debuchy R."/>
            <person name="Gladieux P."/>
            <person name="Thoren M.H."/>
            <person name="Johannesson H."/>
        </authorList>
    </citation>
    <scope>NUCLEOTIDE SEQUENCE</scope>
    <source>
        <strain evidence="4">SMH3187-1</strain>
    </source>
</reference>
<evidence type="ECO:0000259" key="3">
    <source>
        <dbReference type="Pfam" id="PF01179"/>
    </source>
</evidence>
<dbReference type="AlphaFoldDB" id="A0AA40K7R2"/>
<dbReference type="InterPro" id="IPR000269">
    <property type="entry name" value="Cu_amine_oxidase"/>
</dbReference>
<dbReference type="PANTHER" id="PTHR10638:SF33">
    <property type="entry name" value="AMINE OXIDASE"/>
    <property type="match status" value="1"/>
</dbReference>
<dbReference type="GO" id="GO:0048038">
    <property type="term" value="F:quinone binding"/>
    <property type="evidence" value="ECO:0007669"/>
    <property type="project" value="InterPro"/>
</dbReference>
<dbReference type="Pfam" id="PF01179">
    <property type="entry name" value="Cu_amine_oxid"/>
    <property type="match status" value="2"/>
</dbReference>